<dbReference type="GO" id="GO:0008289">
    <property type="term" value="F:lipid binding"/>
    <property type="evidence" value="ECO:0007669"/>
    <property type="project" value="UniProtKB-KW"/>
</dbReference>
<reference evidence="2" key="2">
    <citation type="journal article" date="2021" name="PeerJ">
        <title>Extensive microbial diversity within the chicken gut microbiome revealed by metagenomics and culture.</title>
        <authorList>
            <person name="Gilroy R."/>
            <person name="Ravi A."/>
            <person name="Getino M."/>
            <person name="Pursley I."/>
            <person name="Horton D.L."/>
            <person name="Alikhan N.F."/>
            <person name="Baker D."/>
            <person name="Gharbi K."/>
            <person name="Hall N."/>
            <person name="Watson M."/>
            <person name="Adriaenssens E.M."/>
            <person name="Foster-Nyarko E."/>
            <person name="Jarju S."/>
            <person name="Secka A."/>
            <person name="Antonio M."/>
            <person name="Oren A."/>
            <person name="Chaudhuri R.R."/>
            <person name="La Ragione R."/>
            <person name="Hildebrand F."/>
            <person name="Pallen M.J."/>
        </authorList>
    </citation>
    <scope>NUCLEOTIDE SEQUENCE</scope>
    <source>
        <strain evidence="2">23406</strain>
    </source>
</reference>
<dbReference type="InterPro" id="IPR003797">
    <property type="entry name" value="DegV"/>
</dbReference>
<evidence type="ECO:0000313" key="2">
    <source>
        <dbReference type="EMBL" id="HIV00741.1"/>
    </source>
</evidence>
<dbReference type="InterPro" id="IPR050270">
    <property type="entry name" value="DegV_domain_contain"/>
</dbReference>
<dbReference type="Gene3D" id="3.30.1180.10">
    <property type="match status" value="1"/>
</dbReference>
<accession>A0A9D1ND83</accession>
<dbReference type="Pfam" id="PF02645">
    <property type="entry name" value="DegV"/>
    <property type="match status" value="1"/>
</dbReference>
<dbReference type="PANTHER" id="PTHR33434">
    <property type="entry name" value="DEGV DOMAIN-CONTAINING PROTEIN DR_1986-RELATED"/>
    <property type="match status" value="1"/>
</dbReference>
<sequence>MTAFFCDTNCELNYKTAAELGIRNVIRMPYTICDKEYFYDLGEHYDAKWFFNLVREGNVPITSALNAEDYKSYFEPYYQKGEDIFYVSFSSEMSGTFNYMEMAIKELSQKYPGVKFTRYDTRAISMAAGIQVAAAAKLFNEGKSVEEIVAFLDNLSSRVNAFVVVDDLNHLKRGGRITAVKAAIGSVLQLKPVIKLTQQGKLSPVATVRGRNQALKSIVDETIATATDLDKYPIVILNGDCKEEAVRVADRIQAALPGAKILHYDIGPVIGTHCGPGTIAICFVGGERPSVEA</sequence>
<dbReference type="AlphaFoldDB" id="A0A9D1ND83"/>
<dbReference type="Proteomes" id="UP000886891">
    <property type="component" value="Unassembled WGS sequence"/>
</dbReference>
<gene>
    <name evidence="2" type="ORF">IAB14_06485</name>
</gene>
<reference evidence="2" key="1">
    <citation type="submission" date="2020-10" db="EMBL/GenBank/DDBJ databases">
        <authorList>
            <person name="Gilroy R."/>
        </authorList>
    </citation>
    <scope>NUCLEOTIDE SEQUENCE</scope>
    <source>
        <strain evidence="2">23406</strain>
    </source>
</reference>
<comment type="caution">
    <text evidence="2">The sequence shown here is derived from an EMBL/GenBank/DDBJ whole genome shotgun (WGS) entry which is preliminary data.</text>
</comment>
<evidence type="ECO:0000313" key="3">
    <source>
        <dbReference type="Proteomes" id="UP000886891"/>
    </source>
</evidence>
<dbReference type="Gene3D" id="3.40.50.10170">
    <property type="match status" value="1"/>
</dbReference>
<protein>
    <submittedName>
        <fullName evidence="2">DegV family protein</fullName>
    </submittedName>
</protein>
<organism evidence="2 3">
    <name type="scientific">Candidatus Stercoripulliclostridium merdipullorum</name>
    <dbReference type="NCBI Taxonomy" id="2840952"/>
    <lineage>
        <taxon>Bacteria</taxon>
        <taxon>Bacillati</taxon>
        <taxon>Bacillota</taxon>
        <taxon>Clostridia</taxon>
        <taxon>Eubacteriales</taxon>
        <taxon>Candidatus Stercoripulliclostridium</taxon>
    </lineage>
</organism>
<dbReference type="PROSITE" id="PS51482">
    <property type="entry name" value="DEGV"/>
    <property type="match status" value="1"/>
</dbReference>
<dbReference type="InterPro" id="IPR043168">
    <property type="entry name" value="DegV_C"/>
</dbReference>
<keyword evidence="1" id="KW-0446">Lipid-binding</keyword>
<dbReference type="EMBL" id="DVOH01000052">
    <property type="protein sequence ID" value="HIV00741.1"/>
    <property type="molecule type" value="Genomic_DNA"/>
</dbReference>
<dbReference type="PANTHER" id="PTHR33434:SF2">
    <property type="entry name" value="FATTY ACID-BINDING PROTEIN TM_1468"/>
    <property type="match status" value="1"/>
</dbReference>
<evidence type="ECO:0000256" key="1">
    <source>
        <dbReference type="ARBA" id="ARBA00023121"/>
    </source>
</evidence>
<dbReference type="NCBIfam" id="TIGR00762">
    <property type="entry name" value="DegV"/>
    <property type="match status" value="1"/>
</dbReference>
<dbReference type="SUPFAM" id="SSF82549">
    <property type="entry name" value="DAK1/DegV-like"/>
    <property type="match status" value="1"/>
</dbReference>
<proteinExistence type="predicted"/>
<name>A0A9D1ND83_9FIRM</name>